<protein>
    <recommendedName>
        <fullName evidence="10">Tyrosine-protein kinase</fullName>
        <ecNumber evidence="10">2.7.10.2</ecNumber>
    </recommendedName>
</protein>
<dbReference type="PANTHER" id="PTHR24418">
    <property type="entry name" value="TYROSINE-PROTEIN KINASE"/>
    <property type="match status" value="1"/>
</dbReference>
<dbReference type="GO" id="GO:0030182">
    <property type="term" value="P:neuron differentiation"/>
    <property type="evidence" value="ECO:0007669"/>
    <property type="project" value="UniProtKB-ARBA"/>
</dbReference>
<gene>
    <name evidence="14" type="ORF">XAT740_LOCUS50047</name>
</gene>
<comment type="similarity">
    <text evidence="10">Belongs to the protein kinase superfamily. Tyr protein kinase family.</text>
</comment>
<keyword evidence="9" id="KW-0727">SH2 domain</keyword>
<dbReference type="GO" id="GO:0004715">
    <property type="term" value="F:non-membrane spanning protein tyrosine kinase activity"/>
    <property type="evidence" value="ECO:0007669"/>
    <property type="project" value="UniProtKB-EC"/>
</dbReference>
<evidence type="ECO:0000256" key="2">
    <source>
        <dbReference type="ARBA" id="ARBA00022679"/>
    </source>
</evidence>
<dbReference type="Proteomes" id="UP000663828">
    <property type="component" value="Unassembled WGS sequence"/>
</dbReference>
<keyword evidence="5 10" id="KW-0067">ATP-binding</keyword>
<evidence type="ECO:0000256" key="8">
    <source>
        <dbReference type="ARBA" id="ARBA00051245"/>
    </source>
</evidence>
<dbReference type="Pfam" id="PF07714">
    <property type="entry name" value="PK_Tyr_Ser-Thr"/>
    <property type="match status" value="1"/>
</dbReference>
<evidence type="ECO:0000313" key="14">
    <source>
        <dbReference type="EMBL" id="CAF1619572.1"/>
    </source>
</evidence>
<dbReference type="PROSITE" id="PS50011">
    <property type="entry name" value="PROTEIN_KINASE_DOM"/>
    <property type="match status" value="1"/>
</dbReference>
<dbReference type="GO" id="GO:0005524">
    <property type="term" value="F:ATP binding"/>
    <property type="evidence" value="ECO:0007669"/>
    <property type="project" value="UniProtKB-KW"/>
</dbReference>
<dbReference type="Gene3D" id="1.10.510.10">
    <property type="entry name" value="Transferase(Phosphotransferase) domain 1"/>
    <property type="match status" value="1"/>
</dbReference>
<dbReference type="SUPFAM" id="SSF103657">
    <property type="entry name" value="BAR/IMD domain-like"/>
    <property type="match status" value="1"/>
</dbReference>
<dbReference type="EC" id="2.7.10.2" evidence="10"/>
<feature type="domain" description="SH2" evidence="12">
    <location>
        <begin position="430"/>
        <end position="525"/>
    </location>
</feature>
<keyword evidence="7 10" id="KW-0829">Tyrosine-protein kinase</keyword>
<keyword evidence="4 10" id="KW-0418">Kinase</keyword>
<dbReference type="Gene3D" id="1.20.1270.60">
    <property type="entry name" value="Arfaptin homology (AH) domain/BAR domain"/>
    <property type="match status" value="1"/>
</dbReference>
<dbReference type="InterPro" id="IPR008266">
    <property type="entry name" value="Tyr_kinase_AS"/>
</dbReference>
<keyword evidence="11" id="KW-0175">Coiled coil</keyword>
<accession>A0A816CBY6</accession>
<evidence type="ECO:0000256" key="5">
    <source>
        <dbReference type="ARBA" id="ARBA00022840"/>
    </source>
</evidence>
<feature type="domain" description="Protein kinase" evidence="13">
    <location>
        <begin position="491"/>
        <end position="778"/>
    </location>
</feature>
<dbReference type="InterPro" id="IPR011009">
    <property type="entry name" value="Kinase-like_dom_sf"/>
</dbReference>
<dbReference type="FunFam" id="1.10.510.10:FF:001512">
    <property type="entry name" value="Receptor tyrosine-protein kinase erbB-2"/>
    <property type="match status" value="1"/>
</dbReference>
<dbReference type="Gene3D" id="3.30.505.10">
    <property type="entry name" value="SH2 domain"/>
    <property type="match status" value="1"/>
</dbReference>
<dbReference type="InterPro" id="IPR036860">
    <property type="entry name" value="SH2_dom_sf"/>
</dbReference>
<evidence type="ECO:0000256" key="10">
    <source>
        <dbReference type="RuleBase" id="RU362096"/>
    </source>
</evidence>
<evidence type="ECO:0000256" key="1">
    <source>
        <dbReference type="ARBA" id="ARBA00004308"/>
    </source>
</evidence>
<dbReference type="InterPro" id="IPR000980">
    <property type="entry name" value="SH2"/>
</dbReference>
<keyword evidence="15" id="KW-1185">Reference proteome</keyword>
<evidence type="ECO:0000256" key="7">
    <source>
        <dbReference type="ARBA" id="ARBA00023137"/>
    </source>
</evidence>
<evidence type="ECO:0000313" key="15">
    <source>
        <dbReference type="Proteomes" id="UP000663828"/>
    </source>
</evidence>
<evidence type="ECO:0000256" key="11">
    <source>
        <dbReference type="SAM" id="Coils"/>
    </source>
</evidence>
<dbReference type="CDD" id="cd00192">
    <property type="entry name" value="PTKc"/>
    <property type="match status" value="1"/>
</dbReference>
<dbReference type="GO" id="GO:0048468">
    <property type="term" value="P:cell development"/>
    <property type="evidence" value="ECO:0007669"/>
    <property type="project" value="UniProtKB-ARBA"/>
</dbReference>
<dbReference type="InterPro" id="IPR050198">
    <property type="entry name" value="Non-receptor_tyrosine_kinases"/>
</dbReference>
<evidence type="ECO:0000256" key="4">
    <source>
        <dbReference type="ARBA" id="ARBA00022777"/>
    </source>
</evidence>
<evidence type="ECO:0000256" key="9">
    <source>
        <dbReference type="PROSITE-ProRule" id="PRU00191"/>
    </source>
</evidence>
<dbReference type="EMBL" id="CAJNOR010007568">
    <property type="protein sequence ID" value="CAF1619572.1"/>
    <property type="molecule type" value="Genomic_DNA"/>
</dbReference>
<dbReference type="InterPro" id="IPR027267">
    <property type="entry name" value="AH/BAR_dom_sf"/>
</dbReference>
<dbReference type="SUPFAM" id="SSF56112">
    <property type="entry name" value="Protein kinase-like (PK-like)"/>
    <property type="match status" value="1"/>
</dbReference>
<dbReference type="SUPFAM" id="SSF55550">
    <property type="entry name" value="SH2 domain"/>
    <property type="match status" value="1"/>
</dbReference>
<dbReference type="GO" id="GO:0012505">
    <property type="term" value="C:endomembrane system"/>
    <property type="evidence" value="ECO:0007669"/>
    <property type="project" value="UniProtKB-SubCell"/>
</dbReference>
<comment type="subcellular location">
    <subcellularLocation>
        <location evidence="1">Endomembrane system</location>
    </subcellularLocation>
</comment>
<evidence type="ECO:0000259" key="12">
    <source>
        <dbReference type="PROSITE" id="PS50001"/>
    </source>
</evidence>
<dbReference type="InterPro" id="IPR001245">
    <property type="entry name" value="Ser-Thr/Tyr_kinase_cat_dom"/>
</dbReference>
<dbReference type="PROSITE" id="PS50001">
    <property type="entry name" value="SH2"/>
    <property type="match status" value="1"/>
</dbReference>
<feature type="coiled-coil region" evidence="11">
    <location>
        <begin position="119"/>
        <end position="150"/>
    </location>
</feature>
<sequence length="785" mass="91609">MAQLRRYSTLPNSSIDDSDRLSNFFCSDEGYRLLGTVLSDEYKLLQDTKKILEERLALDKQYAKSLQELAAKADRIVWPTDTHPIASACHEVLMLWSRRATTIGSNADEFRRLVLDDLLKNLLENKSDAKRVLEDRKRQYDDEHRKFQRDVFEADKHYSNEAKVFVTKNNELNKISGAARIGNDNRIADLKRVVIEKRDNVYCAHNAYVLTVRDCNEFDEQYVHKMHDLLNYHEKVQLILNRQWLDVLHSIAKYKNDYSNSSSMDAENLRELDSTDPRHCYKELCKIHSNIPSLTTKPIEFNDLLLKTSGLRNLEADTIVADDTVGDSTLSILKRKITTLTDEINKANMDLSAVLQVIDQIRDKDTSYHGRKSYFEQKQRANDLRMKIMSKGNLKEYLEEVLDHPADENETLPYQEILFGLSDRLEDQAYFHGRMPRTQSIDLCHEKGDYLVRINDKSKTILSILWTDPNHPERLRDFHIYICEKDNMYYFKKECMKPSIPALIVFYARQKLDITTDGIRLLRPIERPDYIINNDEVTLEDKLGRVLHETSRKLTPNDRKNFINEALLLKSYKHKQIVSFYGIAAYCDPLMIVMELVEKGSLNDYLQKNRDICVSKLIQMCYEIAKGMAYLESCNVIHRDLAARNCLVDKNGRVKVADFGLSRCLQDDKEYFTHTEQIPVRWWAVEVLCRGPYTIKADVWSFGITAWEVFSEAAEPYTHIQNSHFVISAIKHGERLQRPNKCPTNIFDIINTCWRFDPTTRPSFKDIVEALRKENSFFPKLLLFN</sequence>
<reference evidence="14" key="1">
    <citation type="submission" date="2021-02" db="EMBL/GenBank/DDBJ databases">
        <authorList>
            <person name="Nowell W R."/>
        </authorList>
    </citation>
    <scope>NUCLEOTIDE SEQUENCE</scope>
</reference>
<dbReference type="GO" id="GO:0050793">
    <property type="term" value="P:regulation of developmental process"/>
    <property type="evidence" value="ECO:0007669"/>
    <property type="project" value="UniProtKB-ARBA"/>
</dbReference>
<comment type="caution">
    <text evidence="14">The sequence shown here is derived from an EMBL/GenBank/DDBJ whole genome shotgun (WGS) entry which is preliminary data.</text>
</comment>
<keyword evidence="6" id="KW-0472">Membrane</keyword>
<dbReference type="InterPro" id="IPR020635">
    <property type="entry name" value="Tyr_kinase_cat_dom"/>
</dbReference>
<evidence type="ECO:0000256" key="6">
    <source>
        <dbReference type="ARBA" id="ARBA00023136"/>
    </source>
</evidence>
<dbReference type="InterPro" id="IPR000719">
    <property type="entry name" value="Prot_kinase_dom"/>
</dbReference>
<organism evidence="14 15">
    <name type="scientific">Adineta ricciae</name>
    <name type="common">Rotifer</name>
    <dbReference type="NCBI Taxonomy" id="249248"/>
    <lineage>
        <taxon>Eukaryota</taxon>
        <taxon>Metazoa</taxon>
        <taxon>Spiralia</taxon>
        <taxon>Gnathifera</taxon>
        <taxon>Rotifera</taxon>
        <taxon>Eurotatoria</taxon>
        <taxon>Bdelloidea</taxon>
        <taxon>Adinetida</taxon>
        <taxon>Adinetidae</taxon>
        <taxon>Adineta</taxon>
    </lineage>
</organism>
<evidence type="ECO:0000259" key="13">
    <source>
        <dbReference type="PROSITE" id="PS50011"/>
    </source>
</evidence>
<dbReference type="SMART" id="SM00252">
    <property type="entry name" value="SH2"/>
    <property type="match status" value="1"/>
</dbReference>
<name>A0A816CBY6_ADIRI</name>
<proteinExistence type="inferred from homology"/>
<evidence type="ECO:0000256" key="3">
    <source>
        <dbReference type="ARBA" id="ARBA00022741"/>
    </source>
</evidence>
<dbReference type="AlphaFoldDB" id="A0A816CBY6"/>
<dbReference type="SMART" id="SM00219">
    <property type="entry name" value="TyrKc"/>
    <property type="match status" value="1"/>
</dbReference>
<comment type="catalytic activity">
    <reaction evidence="8 10">
        <text>L-tyrosyl-[protein] + ATP = O-phospho-L-tyrosyl-[protein] + ADP + H(+)</text>
        <dbReference type="Rhea" id="RHEA:10596"/>
        <dbReference type="Rhea" id="RHEA-COMP:10136"/>
        <dbReference type="Rhea" id="RHEA-COMP:20101"/>
        <dbReference type="ChEBI" id="CHEBI:15378"/>
        <dbReference type="ChEBI" id="CHEBI:30616"/>
        <dbReference type="ChEBI" id="CHEBI:46858"/>
        <dbReference type="ChEBI" id="CHEBI:61978"/>
        <dbReference type="ChEBI" id="CHEBI:456216"/>
        <dbReference type="EC" id="2.7.10.2"/>
    </reaction>
</comment>
<keyword evidence="3 10" id="KW-0547">Nucleotide-binding</keyword>
<dbReference type="PROSITE" id="PS00109">
    <property type="entry name" value="PROTEIN_KINASE_TYR"/>
    <property type="match status" value="1"/>
</dbReference>
<keyword evidence="2 10" id="KW-0808">Transferase</keyword>
<dbReference type="PRINTS" id="PR00109">
    <property type="entry name" value="TYRKINASE"/>
</dbReference>